<name>A0A1D7V003_9LEPT</name>
<dbReference type="EMBL" id="CP015217">
    <property type="protein sequence ID" value="AOP35150.1"/>
    <property type="molecule type" value="Genomic_DNA"/>
</dbReference>
<proteinExistence type="predicted"/>
<sequence>MFKNRLLVFVDELLLMIESQTFEFLGEINLFFEFKKDAPSIQPTRFKLSVLSSIILLLSFQISCMEAKKFSFDSSNPAGLFLQIAVPNAISAASGSASSTFQASADIHSVNLSWSSTATGPTYKIYSSTTSSVTVGSPEITGSASGITGSSFTHSGLGGGETHYYLLEVIQTDGTKSYSKITQATTYYLPSDVASLLIWLSADSGITKDTSNKITTWVDRVGGTPFNNTYVNQEPYWLPNYKNNRPFVKTSNPETRFFTGPALSIAGSSYTIIYVLDQVPGSVSSEGILHLSGPNSLVLKFQSNQFSVFGAGVTFQSNAYATDVTHILTMQFSGSSTTMYRNGALEKTTSDVFPATGNTTTYLGVYFGGAGFEGRIGETLIYNQGLSTTDRIKTECYLSFKYNIAVPHVCN</sequence>
<organism evidence="1 2">
    <name type="scientific">Leptospira tipperaryensis</name>
    <dbReference type="NCBI Taxonomy" id="2564040"/>
    <lineage>
        <taxon>Bacteria</taxon>
        <taxon>Pseudomonadati</taxon>
        <taxon>Spirochaetota</taxon>
        <taxon>Spirochaetia</taxon>
        <taxon>Leptospirales</taxon>
        <taxon>Leptospiraceae</taxon>
        <taxon>Leptospira</taxon>
    </lineage>
</organism>
<dbReference type="Gene3D" id="2.60.120.200">
    <property type="match status" value="1"/>
</dbReference>
<protein>
    <recommendedName>
        <fullName evidence="3">Fibronectin type-III domain-containing protein</fullName>
    </recommendedName>
</protein>
<accession>A0A1D7V003</accession>
<reference evidence="1 2" key="1">
    <citation type="submission" date="2016-04" db="EMBL/GenBank/DDBJ databases">
        <title>Complete genome seqeunce of Leptospira alstonii serovar Room22.</title>
        <authorList>
            <person name="Nally J.E."/>
            <person name="Bayles D.O."/>
            <person name="Hurley D."/>
            <person name="Fanning S."/>
            <person name="McMahon B.J."/>
            <person name="Arent Z."/>
        </authorList>
    </citation>
    <scope>NUCLEOTIDE SEQUENCE [LARGE SCALE GENOMIC DNA]</scope>
    <source>
        <strain evidence="1 2">GWTS #1</strain>
    </source>
</reference>
<dbReference type="AlphaFoldDB" id="A0A1D7V003"/>
<keyword evidence="2" id="KW-1185">Reference proteome</keyword>
<evidence type="ECO:0000313" key="1">
    <source>
        <dbReference type="EMBL" id="AOP35150.1"/>
    </source>
</evidence>
<dbReference type="Proteomes" id="UP000094197">
    <property type="component" value="Chromosome 1"/>
</dbReference>
<dbReference type="Gene3D" id="2.60.40.10">
    <property type="entry name" value="Immunoglobulins"/>
    <property type="match status" value="1"/>
</dbReference>
<dbReference type="KEGG" id="laj:A0128_15665"/>
<dbReference type="InterPro" id="IPR013320">
    <property type="entry name" value="ConA-like_dom_sf"/>
</dbReference>
<evidence type="ECO:0000313" key="2">
    <source>
        <dbReference type="Proteomes" id="UP000094197"/>
    </source>
</evidence>
<dbReference type="SUPFAM" id="SSF49899">
    <property type="entry name" value="Concanavalin A-like lectins/glucanases"/>
    <property type="match status" value="1"/>
</dbReference>
<gene>
    <name evidence="1" type="ORF">A0128_15665</name>
</gene>
<dbReference type="InterPro" id="IPR013783">
    <property type="entry name" value="Ig-like_fold"/>
</dbReference>
<evidence type="ECO:0008006" key="3">
    <source>
        <dbReference type="Google" id="ProtNLM"/>
    </source>
</evidence>